<evidence type="ECO:0000256" key="3">
    <source>
        <dbReference type="ARBA" id="ARBA00022618"/>
    </source>
</evidence>
<dbReference type="GO" id="GO:0030428">
    <property type="term" value="C:cell septum"/>
    <property type="evidence" value="ECO:0007669"/>
    <property type="project" value="UniProtKB-SubCell"/>
</dbReference>
<dbReference type="RefSeq" id="WP_067018258.1">
    <property type="nucleotide sequence ID" value="NZ_KQ949078.1"/>
</dbReference>
<evidence type="ECO:0000256" key="2">
    <source>
        <dbReference type="ARBA" id="ARBA00009323"/>
    </source>
</evidence>
<proteinExistence type="inferred from homology"/>
<keyword evidence="5" id="KW-0717">Septation</keyword>
<dbReference type="GO" id="GO:0000917">
    <property type="term" value="P:division septum assembly"/>
    <property type="evidence" value="ECO:0007669"/>
    <property type="project" value="UniProtKB-KW"/>
</dbReference>
<evidence type="ECO:0000256" key="1">
    <source>
        <dbReference type="ARBA" id="ARBA00004431"/>
    </source>
</evidence>
<dbReference type="Proteomes" id="UP000053260">
    <property type="component" value="Unassembled WGS sequence"/>
</dbReference>
<evidence type="ECO:0000256" key="4">
    <source>
        <dbReference type="ARBA" id="ARBA00022969"/>
    </source>
</evidence>
<accession>A0A124IFH2</accession>
<protein>
    <submittedName>
        <fullName evidence="7">SsgD protein</fullName>
    </submittedName>
</protein>
<keyword evidence="8" id="KW-1185">Reference proteome</keyword>
<comment type="similarity">
    <text evidence="2">Belongs to the SsgA family.</text>
</comment>
<dbReference type="STRING" id="909626.AQJ91_08965"/>
<evidence type="ECO:0000256" key="6">
    <source>
        <dbReference type="ARBA" id="ARBA00023306"/>
    </source>
</evidence>
<reference evidence="7 8" key="1">
    <citation type="submission" date="2015-10" db="EMBL/GenBank/DDBJ databases">
        <title>Draft genome sequence of Streptomyces sp. RV15, isolated from a marine sponge.</title>
        <authorList>
            <person name="Ruckert C."/>
            <person name="Abdelmohsen U.R."/>
            <person name="Winkler A."/>
            <person name="Hentschel U."/>
            <person name="Kalinowski J."/>
            <person name="Kampfer P."/>
            <person name="Glaeser S."/>
        </authorList>
    </citation>
    <scope>NUCLEOTIDE SEQUENCE [LARGE SCALE GENOMIC DNA]</scope>
    <source>
        <strain evidence="7 8">RV15</strain>
    </source>
</reference>
<dbReference type="GO" id="GO:0030435">
    <property type="term" value="P:sporulation resulting in formation of a cellular spore"/>
    <property type="evidence" value="ECO:0007669"/>
    <property type="project" value="UniProtKB-KW"/>
</dbReference>
<dbReference type="AlphaFoldDB" id="A0A124IFH2"/>
<evidence type="ECO:0000256" key="5">
    <source>
        <dbReference type="ARBA" id="ARBA00023210"/>
    </source>
</evidence>
<sequence>MHRTLEQPVRARLITPHHRDLPVRPVLRYDSAEPFAVHIAFPARVSAGGRSVTWSFARTLLEEGLETPAGIGDVRIRPYGRSHTVLEFRVPQGTAVIRFGTAALRRFLFRSYALVGPGTENRGPALEQGLAALLGGV</sequence>
<organism evidence="7 8">
    <name type="scientific">Streptomyces dysideae</name>
    <dbReference type="NCBI Taxonomy" id="909626"/>
    <lineage>
        <taxon>Bacteria</taxon>
        <taxon>Bacillati</taxon>
        <taxon>Actinomycetota</taxon>
        <taxon>Actinomycetes</taxon>
        <taxon>Kitasatosporales</taxon>
        <taxon>Streptomycetaceae</taxon>
        <taxon>Streptomyces</taxon>
    </lineage>
</organism>
<dbReference type="Pfam" id="PF04686">
    <property type="entry name" value="SsgA"/>
    <property type="match status" value="1"/>
</dbReference>
<comment type="caution">
    <text evidence="7">The sequence shown here is derived from an EMBL/GenBank/DDBJ whole genome shotgun (WGS) entry which is preliminary data.</text>
</comment>
<evidence type="ECO:0000313" key="8">
    <source>
        <dbReference type="Proteomes" id="UP000053260"/>
    </source>
</evidence>
<dbReference type="Gene3D" id="2.30.31.20">
    <property type="entry name" value="Sporulation-specific cell division protein SsgB"/>
    <property type="match status" value="1"/>
</dbReference>
<dbReference type="InterPro" id="IPR006776">
    <property type="entry name" value="SsgB"/>
</dbReference>
<evidence type="ECO:0000313" key="7">
    <source>
        <dbReference type="EMBL" id="KUO21457.1"/>
    </source>
</evidence>
<dbReference type="InterPro" id="IPR038658">
    <property type="entry name" value="SsgB_sf"/>
</dbReference>
<gene>
    <name evidence="7" type="ORF">AQJ91_08965</name>
</gene>
<keyword evidence="3" id="KW-0132">Cell division</keyword>
<dbReference type="OrthoDB" id="3853096at2"/>
<keyword evidence="6" id="KW-0131">Cell cycle</keyword>
<keyword evidence="4" id="KW-0749">Sporulation</keyword>
<name>A0A124IFH2_9ACTN</name>
<dbReference type="EMBL" id="LMXB01000024">
    <property type="protein sequence ID" value="KUO21457.1"/>
    <property type="molecule type" value="Genomic_DNA"/>
</dbReference>
<comment type="subcellular location">
    <subcellularLocation>
        <location evidence="1">Cell septum</location>
    </subcellularLocation>
</comment>